<sequence>MLARFSICGHFPFSCKQPWQGPVCFLSLPWTLPDASGCSLPPLQ</sequence>
<evidence type="ECO:0000313" key="1">
    <source>
        <dbReference type="EMBL" id="EDM09144.1"/>
    </source>
</evidence>
<name>A6IVS8_RAT</name>
<evidence type="ECO:0000313" key="2">
    <source>
        <dbReference type="Proteomes" id="UP000234681"/>
    </source>
</evidence>
<dbReference type="EMBL" id="CH473970">
    <property type="protein sequence ID" value="EDM09144.1"/>
    <property type="molecule type" value="Genomic_DNA"/>
</dbReference>
<protein>
    <submittedName>
        <fullName evidence="1">RCG63573</fullName>
    </submittedName>
</protein>
<gene>
    <name evidence="1" type="ORF">rCG_63573</name>
</gene>
<proteinExistence type="predicted"/>
<organism evidence="1 2">
    <name type="scientific">Rattus norvegicus</name>
    <name type="common">Rat</name>
    <dbReference type="NCBI Taxonomy" id="10116"/>
    <lineage>
        <taxon>Eukaryota</taxon>
        <taxon>Metazoa</taxon>
        <taxon>Chordata</taxon>
        <taxon>Craniata</taxon>
        <taxon>Vertebrata</taxon>
        <taxon>Euteleostomi</taxon>
        <taxon>Mammalia</taxon>
        <taxon>Eutheria</taxon>
        <taxon>Euarchontoglires</taxon>
        <taxon>Glires</taxon>
        <taxon>Rodentia</taxon>
        <taxon>Myomorpha</taxon>
        <taxon>Muroidea</taxon>
        <taxon>Muridae</taxon>
        <taxon>Murinae</taxon>
        <taxon>Rattus</taxon>
    </lineage>
</organism>
<dbReference type="Proteomes" id="UP000234681">
    <property type="component" value="Chromosome 16"/>
</dbReference>
<reference evidence="1 2" key="1">
    <citation type="submission" date="2005-09" db="EMBL/GenBank/DDBJ databases">
        <authorList>
            <person name="Mural R.J."/>
            <person name="Li P.W."/>
            <person name="Adams M.D."/>
            <person name="Amanatides P.G."/>
            <person name="Baden-Tillson H."/>
            <person name="Barnstead M."/>
            <person name="Chin S.H."/>
            <person name="Dew I."/>
            <person name="Evans C.A."/>
            <person name="Ferriera S."/>
            <person name="Flanigan M."/>
            <person name="Fosler C."/>
            <person name="Glodek A."/>
            <person name="Gu Z."/>
            <person name="Holt R.A."/>
            <person name="Jennings D."/>
            <person name="Kraft C.L."/>
            <person name="Lu F."/>
            <person name="Nguyen T."/>
            <person name="Nusskern D.R."/>
            <person name="Pfannkoch C.M."/>
            <person name="Sitter C."/>
            <person name="Sutton G.G."/>
            <person name="Venter J.C."/>
            <person name="Wang Z."/>
            <person name="Woodage T."/>
            <person name="Zheng X.H."/>
            <person name="Zhong F."/>
        </authorList>
    </citation>
    <scope>NUCLEOTIDE SEQUENCE [LARGE SCALE GENOMIC DNA]</scope>
    <source>
        <strain>BN</strain>
        <strain evidence="2">Sprague-Dawley</strain>
    </source>
</reference>
<accession>A6IVS8</accession>
<dbReference type="AlphaFoldDB" id="A6IVS8"/>